<sequence>MRVFLFAIPIAEGISGKIPVDFLFLLQGFAVSDYRQQFIQFALDHDALKFGQFTLKSGRSSPYFFNAGAFSTGAALGAIGQFYAEAILASEIEFDVIFGPAYKGIPLAAATSIALAEKTGRDIPWVFNRKEAKDHGEGGSLVGAPLAGRVLIIDDVITAGTAIRESLGLIKAAGATAVGVSVMMDRQERGQTALSAIGELKRDYGLEVITIASLDNLIAFCADHATLVDASEVMSAYRKEYGAIG</sequence>
<comment type="function">
    <text evidence="1 9">Catalyzes the transfer of a ribosyl phosphate group from 5-phosphoribose 1-diphosphate to orotate, leading to the formation of orotidine monophosphate (OMP).</text>
</comment>
<dbReference type="GO" id="GO:0046132">
    <property type="term" value="P:pyrimidine ribonucleoside biosynthetic process"/>
    <property type="evidence" value="ECO:0007669"/>
    <property type="project" value="TreeGrafter"/>
</dbReference>
<feature type="binding site" evidence="9">
    <location>
        <begin position="64"/>
        <end position="65"/>
    </location>
    <ligand>
        <name>orotate</name>
        <dbReference type="ChEBI" id="CHEBI:30839"/>
    </ligand>
</feature>
<comment type="subunit">
    <text evidence="4 9">Homodimer.</text>
</comment>
<reference evidence="11 12" key="1">
    <citation type="submission" date="2009-10" db="EMBL/GenBank/DDBJ databases">
        <title>Complete sequence of Halothiobacillus neapolitanus c2.</title>
        <authorList>
            <consortium name="US DOE Joint Genome Institute"/>
            <person name="Lucas S."/>
            <person name="Copeland A."/>
            <person name="Lapidus A."/>
            <person name="Glavina del Rio T."/>
            <person name="Tice H."/>
            <person name="Bruce D."/>
            <person name="Goodwin L."/>
            <person name="Pitluck S."/>
            <person name="Davenport K."/>
            <person name="Brettin T."/>
            <person name="Detter J.C."/>
            <person name="Han C."/>
            <person name="Tapia R."/>
            <person name="Larimer F."/>
            <person name="Land M."/>
            <person name="Hauser L."/>
            <person name="Kyrpides N."/>
            <person name="Mikhailova N."/>
            <person name="Kerfeld C."/>
            <person name="Cannon G."/>
            <person name="Heinhort S."/>
        </authorList>
    </citation>
    <scope>NUCLEOTIDE SEQUENCE [LARGE SCALE GENOMIC DNA]</scope>
    <source>
        <strain evidence="12">ATCC 23641 / c2</strain>
    </source>
</reference>
<dbReference type="Proteomes" id="UP000009102">
    <property type="component" value="Chromosome"/>
</dbReference>
<feature type="binding site" evidence="9">
    <location>
        <position position="186"/>
    </location>
    <ligand>
        <name>orotate</name>
        <dbReference type="ChEBI" id="CHEBI:30839"/>
    </ligand>
</feature>
<dbReference type="SUPFAM" id="SSF53271">
    <property type="entry name" value="PRTase-like"/>
    <property type="match status" value="1"/>
</dbReference>
<name>D0KVL8_HALNC</name>
<dbReference type="PANTHER" id="PTHR46683:SF1">
    <property type="entry name" value="OROTATE PHOSPHORIBOSYLTRANSFERASE 1-RELATED"/>
    <property type="match status" value="1"/>
</dbReference>
<dbReference type="NCBIfam" id="TIGR00336">
    <property type="entry name" value="pyrE"/>
    <property type="match status" value="1"/>
</dbReference>
<feature type="binding site" description="in other chain" evidence="9">
    <location>
        <begin position="102"/>
        <end position="103"/>
    </location>
    <ligand>
        <name>5-phospho-alpha-D-ribose 1-diphosphate</name>
        <dbReference type="ChEBI" id="CHEBI:58017"/>
        <note>ligand shared between dimeric partners</note>
    </ligand>
</feature>
<dbReference type="Gene3D" id="3.40.50.2020">
    <property type="match status" value="1"/>
</dbReference>
<feature type="binding site" evidence="9">
    <location>
        <position position="135"/>
    </location>
    <ligand>
        <name>5-phospho-alpha-D-ribose 1-diphosphate</name>
        <dbReference type="ChEBI" id="CHEBI:58017"/>
        <note>ligand shared between dimeric partners</note>
    </ligand>
</feature>
<comment type="pathway">
    <text evidence="2 9">Pyrimidine metabolism; UMP biosynthesis via de novo pathway; UMP from orotate: step 1/2.</text>
</comment>
<evidence type="ECO:0000256" key="9">
    <source>
        <dbReference type="HAMAP-Rule" id="MF_01208"/>
    </source>
</evidence>
<dbReference type="InterPro" id="IPR029057">
    <property type="entry name" value="PRTase-like"/>
</dbReference>
<proteinExistence type="inferred from homology"/>
<evidence type="ECO:0000256" key="4">
    <source>
        <dbReference type="ARBA" id="ARBA00011738"/>
    </source>
</evidence>
<dbReference type="HOGENOM" id="CLU_074878_0_1_6"/>
<evidence type="ECO:0000256" key="8">
    <source>
        <dbReference type="ARBA" id="ARBA00022975"/>
    </source>
</evidence>
<keyword evidence="6 9" id="KW-0328">Glycosyltransferase</keyword>
<evidence type="ECO:0000256" key="3">
    <source>
        <dbReference type="ARBA" id="ARBA00006340"/>
    </source>
</evidence>
<dbReference type="GO" id="GO:0000287">
    <property type="term" value="F:magnesium ion binding"/>
    <property type="evidence" value="ECO:0007669"/>
    <property type="project" value="UniProtKB-UniRule"/>
</dbReference>
<dbReference type="eggNOG" id="COG0461">
    <property type="taxonomic scope" value="Bacteria"/>
</dbReference>
<evidence type="ECO:0000313" key="11">
    <source>
        <dbReference type="EMBL" id="ACX96848.1"/>
    </source>
</evidence>
<organism evidence="11 12">
    <name type="scientific">Halothiobacillus neapolitanus (strain ATCC 23641 / DSM 15147 / CIP 104769 / NCIMB 8539 / c2)</name>
    <name type="common">Thiobacillus neapolitanus</name>
    <dbReference type="NCBI Taxonomy" id="555778"/>
    <lineage>
        <taxon>Bacteria</taxon>
        <taxon>Pseudomonadati</taxon>
        <taxon>Pseudomonadota</taxon>
        <taxon>Gammaproteobacteria</taxon>
        <taxon>Chromatiales</taxon>
        <taxon>Halothiobacillaceae</taxon>
        <taxon>Halothiobacillus</taxon>
    </lineage>
</organism>
<dbReference type="CDD" id="cd06223">
    <property type="entry name" value="PRTases_typeI"/>
    <property type="match status" value="1"/>
</dbReference>
<dbReference type="HAMAP" id="MF_01208">
    <property type="entry name" value="PyrE"/>
    <property type="match status" value="1"/>
</dbReference>
<dbReference type="KEGG" id="hna:Hneap_2026"/>
<accession>D0KVL8</accession>
<dbReference type="InterPro" id="IPR000836">
    <property type="entry name" value="PRTase_dom"/>
</dbReference>
<feature type="binding site" description="in other chain" evidence="9">
    <location>
        <begin position="154"/>
        <end position="162"/>
    </location>
    <ligand>
        <name>5-phospho-alpha-D-ribose 1-diphosphate</name>
        <dbReference type="ChEBI" id="CHEBI:58017"/>
        <note>ligand shared between dimeric partners</note>
    </ligand>
</feature>
<feature type="binding site" evidence="9">
    <location>
        <position position="133"/>
    </location>
    <ligand>
        <name>5-phospho-alpha-D-ribose 1-diphosphate</name>
        <dbReference type="ChEBI" id="CHEBI:58017"/>
        <note>ligand shared between dimeric partners</note>
    </ligand>
</feature>
<dbReference type="Pfam" id="PF00156">
    <property type="entry name" value="Pribosyltran"/>
    <property type="match status" value="1"/>
</dbReference>
<feature type="binding site" evidence="9">
    <location>
        <position position="129"/>
    </location>
    <ligand>
        <name>5-phospho-alpha-D-ribose 1-diphosphate</name>
        <dbReference type="ChEBI" id="CHEBI:58017"/>
        <note>ligand shared between dimeric partners</note>
    </ligand>
</feature>
<keyword evidence="9" id="KW-0460">Magnesium</keyword>
<dbReference type="PANTHER" id="PTHR46683">
    <property type="entry name" value="OROTATE PHOSPHORIBOSYLTRANSFERASE 1-RELATED"/>
    <property type="match status" value="1"/>
</dbReference>
<keyword evidence="12" id="KW-1185">Reference proteome</keyword>
<keyword evidence="7 9" id="KW-0808">Transferase</keyword>
<evidence type="ECO:0000256" key="1">
    <source>
        <dbReference type="ARBA" id="ARBA00003769"/>
    </source>
</evidence>
<feature type="binding site" description="in other chain" evidence="9">
    <location>
        <position position="56"/>
    </location>
    <ligand>
        <name>5-phospho-alpha-D-ribose 1-diphosphate</name>
        <dbReference type="ChEBI" id="CHEBI:58017"/>
        <note>ligand shared between dimeric partners</note>
    </ligand>
</feature>
<dbReference type="GO" id="GO:0005737">
    <property type="term" value="C:cytoplasm"/>
    <property type="evidence" value="ECO:0007669"/>
    <property type="project" value="TreeGrafter"/>
</dbReference>
<dbReference type="InterPro" id="IPR004467">
    <property type="entry name" value="Or_phspho_trans_dom"/>
</dbReference>
<gene>
    <name evidence="9" type="primary">pyrE</name>
    <name evidence="11" type="ordered locus">Hneap_2026</name>
</gene>
<dbReference type="GO" id="GO:0044205">
    <property type="term" value="P:'de novo' UMP biosynthetic process"/>
    <property type="evidence" value="ECO:0007669"/>
    <property type="project" value="UniProtKB-UniRule"/>
</dbReference>
<dbReference type="UniPathway" id="UPA00070">
    <property type="reaction ID" value="UER00119"/>
</dbReference>
<dbReference type="STRING" id="555778.Hneap_2026"/>
<evidence type="ECO:0000259" key="10">
    <source>
        <dbReference type="Pfam" id="PF00156"/>
    </source>
</evidence>
<comment type="similarity">
    <text evidence="3 9">Belongs to the purine/pyrimidine phosphoribosyltransferase family. PyrE subfamily.</text>
</comment>
<evidence type="ECO:0000313" key="12">
    <source>
        <dbReference type="Proteomes" id="UP000009102"/>
    </source>
</evidence>
<evidence type="ECO:0000256" key="7">
    <source>
        <dbReference type="ARBA" id="ARBA00022679"/>
    </source>
</evidence>
<evidence type="ECO:0000256" key="2">
    <source>
        <dbReference type="ARBA" id="ARBA00004889"/>
    </source>
</evidence>
<evidence type="ECO:0000256" key="6">
    <source>
        <dbReference type="ARBA" id="ARBA00022676"/>
    </source>
</evidence>
<dbReference type="EMBL" id="CP001801">
    <property type="protein sequence ID" value="ACX96848.1"/>
    <property type="molecule type" value="Genomic_DNA"/>
</dbReference>
<feature type="binding site" evidence="9">
    <location>
        <position position="158"/>
    </location>
    <ligand>
        <name>orotate</name>
        <dbReference type="ChEBI" id="CHEBI:30839"/>
    </ligand>
</feature>
<protein>
    <recommendedName>
        <fullName evidence="5 9">Orotate phosphoribosyltransferase</fullName>
        <shortName evidence="9">OPRT</shortName>
        <shortName evidence="9">OPRTase</shortName>
        <ecNumber evidence="5 9">2.4.2.10</ecNumber>
    </recommendedName>
</protein>
<evidence type="ECO:0000256" key="5">
    <source>
        <dbReference type="ARBA" id="ARBA00011971"/>
    </source>
</evidence>
<dbReference type="FunFam" id="3.40.50.2020:FF:000008">
    <property type="entry name" value="Orotate phosphoribosyltransferase"/>
    <property type="match status" value="1"/>
</dbReference>
<dbReference type="EC" id="2.4.2.10" evidence="5 9"/>
<dbReference type="GO" id="GO:0006207">
    <property type="term" value="P:'de novo' pyrimidine nucleobase biosynthetic process"/>
    <property type="evidence" value="ECO:0007669"/>
    <property type="project" value="TreeGrafter"/>
</dbReference>
<dbReference type="AlphaFoldDB" id="D0KVL8"/>
<comment type="cofactor">
    <cofactor evidence="9">
        <name>Mg(2+)</name>
        <dbReference type="ChEBI" id="CHEBI:18420"/>
    </cofactor>
</comment>
<dbReference type="InterPro" id="IPR023031">
    <property type="entry name" value="OPRT"/>
</dbReference>
<feature type="domain" description="Phosphoribosyltransferase" evidence="10">
    <location>
        <begin position="79"/>
        <end position="189"/>
    </location>
</feature>
<keyword evidence="8 9" id="KW-0665">Pyrimidine biosynthesis</keyword>
<comment type="catalytic activity">
    <reaction evidence="9">
        <text>orotidine 5'-phosphate + diphosphate = orotate + 5-phospho-alpha-D-ribose 1-diphosphate</text>
        <dbReference type="Rhea" id="RHEA:10380"/>
        <dbReference type="ChEBI" id="CHEBI:30839"/>
        <dbReference type="ChEBI" id="CHEBI:33019"/>
        <dbReference type="ChEBI" id="CHEBI:57538"/>
        <dbReference type="ChEBI" id="CHEBI:58017"/>
        <dbReference type="EC" id="2.4.2.10"/>
    </reaction>
</comment>
<feature type="binding site" description="in other chain" evidence="9">
    <location>
        <position position="130"/>
    </location>
    <ligand>
        <name>5-phospho-alpha-D-ribose 1-diphosphate</name>
        <dbReference type="ChEBI" id="CHEBI:58017"/>
        <note>ligand shared between dimeric partners</note>
    </ligand>
</feature>
<dbReference type="GO" id="GO:0004588">
    <property type="term" value="F:orotate phosphoribosyltransferase activity"/>
    <property type="evidence" value="ECO:0007669"/>
    <property type="project" value="UniProtKB-UniRule"/>
</dbReference>